<evidence type="ECO:0000313" key="2">
    <source>
        <dbReference type="EMBL" id="CAG5125703.1"/>
    </source>
</evidence>
<gene>
    <name evidence="2" type="ORF">CUNI_LOCUS11261</name>
</gene>
<feature type="non-terminal residue" evidence="2">
    <location>
        <position position="96"/>
    </location>
</feature>
<name>A0A8S3Z8G4_9EUPU</name>
<dbReference type="EMBL" id="CAJHNH020002135">
    <property type="protein sequence ID" value="CAG5125703.1"/>
    <property type="molecule type" value="Genomic_DNA"/>
</dbReference>
<comment type="caution">
    <text evidence="2">The sequence shown here is derived from an EMBL/GenBank/DDBJ whole genome shotgun (WGS) entry which is preliminary data.</text>
</comment>
<dbReference type="Proteomes" id="UP000678393">
    <property type="component" value="Unassembled WGS sequence"/>
</dbReference>
<accession>A0A8S3Z8G4</accession>
<evidence type="ECO:0000256" key="1">
    <source>
        <dbReference type="SAM" id="MobiDB-lite"/>
    </source>
</evidence>
<dbReference type="AlphaFoldDB" id="A0A8S3Z8G4"/>
<reference evidence="2" key="1">
    <citation type="submission" date="2021-04" db="EMBL/GenBank/DDBJ databases">
        <authorList>
            <consortium name="Molecular Ecology Group"/>
        </authorList>
    </citation>
    <scope>NUCLEOTIDE SEQUENCE</scope>
</reference>
<organism evidence="2 3">
    <name type="scientific">Candidula unifasciata</name>
    <dbReference type="NCBI Taxonomy" id="100452"/>
    <lineage>
        <taxon>Eukaryota</taxon>
        <taxon>Metazoa</taxon>
        <taxon>Spiralia</taxon>
        <taxon>Lophotrochozoa</taxon>
        <taxon>Mollusca</taxon>
        <taxon>Gastropoda</taxon>
        <taxon>Heterobranchia</taxon>
        <taxon>Euthyneura</taxon>
        <taxon>Panpulmonata</taxon>
        <taxon>Eupulmonata</taxon>
        <taxon>Stylommatophora</taxon>
        <taxon>Helicina</taxon>
        <taxon>Helicoidea</taxon>
        <taxon>Geomitridae</taxon>
        <taxon>Candidula</taxon>
    </lineage>
</organism>
<sequence length="96" mass="10663">EEETRSVAKSPLIPTLRDKKVKEDVPLGKANLLTSTAADEVSPAPASESCSTDDCSKQDNIRDTNTEDILTQLARMRAYLLNEQKRLQALLETEDM</sequence>
<protein>
    <submittedName>
        <fullName evidence="2">Uncharacterized protein</fullName>
    </submittedName>
</protein>
<proteinExistence type="predicted"/>
<feature type="region of interest" description="Disordered" evidence="1">
    <location>
        <begin position="34"/>
        <end position="60"/>
    </location>
</feature>
<keyword evidence="3" id="KW-1185">Reference proteome</keyword>
<evidence type="ECO:0000313" key="3">
    <source>
        <dbReference type="Proteomes" id="UP000678393"/>
    </source>
</evidence>